<feature type="compositionally biased region" description="Polar residues" evidence="1">
    <location>
        <begin position="221"/>
        <end position="240"/>
    </location>
</feature>
<evidence type="ECO:0000256" key="1">
    <source>
        <dbReference type="SAM" id="MobiDB-lite"/>
    </source>
</evidence>
<dbReference type="AlphaFoldDB" id="A0A8T0DXQ4"/>
<sequence length="337" mass="38339">MCRLVRRYIHQSKKTMRQDGVNEDDLLEIKQDISSLRYELREDRKREVARTIGHLEGLKRDLVEEITKQMASIKILIPTKDGLDKLNLNKLQVAQETILPTRQRARMDILGTATSAMNQSKVDLVREQPRMATEIPTVSEDIDLPQMFSISYGRETQYMYDEIKQLALVNNAFEGASGTIQQQRTLPLCTYLQLKQDILQGVREELKNSFGKTQIERDPAQSYSQSKSNQTRSMSTVDKTTFSDRPAILTKTQSGAQIGSTTLSAHKPKLQQPPRPLIRQSHYRSTSPVDHGEPAKSAKTQSDRSVSTVVRQTANPRRQTIVVLKTRSYHQDSTPSE</sequence>
<dbReference type="Proteomes" id="UP000699462">
    <property type="component" value="Unassembled WGS sequence"/>
</dbReference>
<accession>A0A8T0DXQ4</accession>
<feature type="compositionally biased region" description="Polar residues" evidence="1">
    <location>
        <begin position="250"/>
        <end position="264"/>
    </location>
</feature>
<organism evidence="2 3">
    <name type="scientific">Paragonimus westermani</name>
    <dbReference type="NCBI Taxonomy" id="34504"/>
    <lineage>
        <taxon>Eukaryota</taxon>
        <taxon>Metazoa</taxon>
        <taxon>Spiralia</taxon>
        <taxon>Lophotrochozoa</taxon>
        <taxon>Platyhelminthes</taxon>
        <taxon>Trematoda</taxon>
        <taxon>Digenea</taxon>
        <taxon>Plagiorchiida</taxon>
        <taxon>Troglotremata</taxon>
        <taxon>Troglotrematidae</taxon>
        <taxon>Paragonimus</taxon>
    </lineage>
</organism>
<proteinExistence type="predicted"/>
<feature type="region of interest" description="Disordered" evidence="1">
    <location>
        <begin position="210"/>
        <end position="337"/>
    </location>
</feature>
<evidence type="ECO:0000313" key="2">
    <source>
        <dbReference type="EMBL" id="KAF8571984.1"/>
    </source>
</evidence>
<comment type="caution">
    <text evidence="2">The sequence shown here is derived from an EMBL/GenBank/DDBJ whole genome shotgun (WGS) entry which is preliminary data.</text>
</comment>
<gene>
    <name evidence="2" type="ORF">P879_00320</name>
</gene>
<feature type="compositionally biased region" description="Polar residues" evidence="1">
    <location>
        <begin position="298"/>
        <end position="318"/>
    </location>
</feature>
<dbReference type="OrthoDB" id="2373987at2759"/>
<reference evidence="2 3" key="1">
    <citation type="submission" date="2019-07" db="EMBL/GenBank/DDBJ databases">
        <title>Annotation for the trematode Paragonimus westermani.</title>
        <authorList>
            <person name="Choi Y.-J."/>
        </authorList>
    </citation>
    <scope>NUCLEOTIDE SEQUENCE [LARGE SCALE GENOMIC DNA]</scope>
    <source>
        <strain evidence="2">180907_Pwestermani</strain>
    </source>
</reference>
<dbReference type="EMBL" id="JTDF01000229">
    <property type="protein sequence ID" value="KAF8571984.1"/>
    <property type="molecule type" value="Genomic_DNA"/>
</dbReference>
<keyword evidence="3" id="KW-1185">Reference proteome</keyword>
<protein>
    <submittedName>
        <fullName evidence="2">Uncharacterized protein</fullName>
    </submittedName>
</protein>
<evidence type="ECO:0000313" key="3">
    <source>
        <dbReference type="Proteomes" id="UP000699462"/>
    </source>
</evidence>
<name>A0A8T0DXQ4_9TREM</name>